<reference evidence="1 2" key="2">
    <citation type="journal article" date="2022" name="Mol. Ecol. Resour.">
        <title>The genomes of chicory, endive, great burdock and yacon provide insights into Asteraceae paleo-polyploidization history and plant inulin production.</title>
        <authorList>
            <person name="Fan W."/>
            <person name="Wang S."/>
            <person name="Wang H."/>
            <person name="Wang A."/>
            <person name="Jiang F."/>
            <person name="Liu H."/>
            <person name="Zhao H."/>
            <person name="Xu D."/>
            <person name="Zhang Y."/>
        </authorList>
    </citation>
    <scope>NUCLEOTIDE SEQUENCE [LARGE SCALE GENOMIC DNA]</scope>
    <source>
        <strain evidence="2">cv. Punajuju</strain>
        <tissue evidence="1">Leaves</tissue>
    </source>
</reference>
<sequence length="141" mass="15471">MIRPDASGRFGAASRGQAQTAMTKFDFKILIFKDKTAKMFFLRSTGVQIPQDDDVHQEERIPKSIPQDDEEVDSPGLVPNSMHHRLQLVLQKQNPLSSSPKGDSPIPPSSSSWPSSASLVALASPMIFKSTMDWQLSKGCG</sequence>
<dbReference type="Proteomes" id="UP001055811">
    <property type="component" value="Linkage Group LG02"/>
</dbReference>
<reference evidence="2" key="1">
    <citation type="journal article" date="2022" name="Mol. Ecol. Resour.">
        <title>The genomes of chicory, endive, great burdock and yacon provide insights into Asteraceae palaeo-polyploidization history and plant inulin production.</title>
        <authorList>
            <person name="Fan W."/>
            <person name="Wang S."/>
            <person name="Wang H."/>
            <person name="Wang A."/>
            <person name="Jiang F."/>
            <person name="Liu H."/>
            <person name="Zhao H."/>
            <person name="Xu D."/>
            <person name="Zhang Y."/>
        </authorList>
    </citation>
    <scope>NUCLEOTIDE SEQUENCE [LARGE SCALE GENOMIC DNA]</scope>
    <source>
        <strain evidence="2">cv. Punajuju</strain>
    </source>
</reference>
<dbReference type="EMBL" id="CM042010">
    <property type="protein sequence ID" value="KAI3782026.1"/>
    <property type="molecule type" value="Genomic_DNA"/>
</dbReference>
<gene>
    <name evidence="1" type="ORF">L2E82_12057</name>
</gene>
<organism evidence="1 2">
    <name type="scientific">Cichorium intybus</name>
    <name type="common">Chicory</name>
    <dbReference type="NCBI Taxonomy" id="13427"/>
    <lineage>
        <taxon>Eukaryota</taxon>
        <taxon>Viridiplantae</taxon>
        <taxon>Streptophyta</taxon>
        <taxon>Embryophyta</taxon>
        <taxon>Tracheophyta</taxon>
        <taxon>Spermatophyta</taxon>
        <taxon>Magnoliopsida</taxon>
        <taxon>eudicotyledons</taxon>
        <taxon>Gunneridae</taxon>
        <taxon>Pentapetalae</taxon>
        <taxon>asterids</taxon>
        <taxon>campanulids</taxon>
        <taxon>Asterales</taxon>
        <taxon>Asteraceae</taxon>
        <taxon>Cichorioideae</taxon>
        <taxon>Cichorieae</taxon>
        <taxon>Cichoriinae</taxon>
        <taxon>Cichorium</taxon>
    </lineage>
</organism>
<accession>A0ACB9GG28</accession>
<comment type="caution">
    <text evidence="1">The sequence shown here is derived from an EMBL/GenBank/DDBJ whole genome shotgun (WGS) entry which is preliminary data.</text>
</comment>
<evidence type="ECO:0000313" key="2">
    <source>
        <dbReference type="Proteomes" id="UP001055811"/>
    </source>
</evidence>
<name>A0ACB9GG28_CICIN</name>
<protein>
    <submittedName>
        <fullName evidence="1">Uncharacterized protein</fullName>
    </submittedName>
</protein>
<evidence type="ECO:0000313" key="1">
    <source>
        <dbReference type="EMBL" id="KAI3782026.1"/>
    </source>
</evidence>
<keyword evidence="2" id="KW-1185">Reference proteome</keyword>
<proteinExistence type="predicted"/>